<dbReference type="GO" id="GO:0044874">
    <property type="term" value="P:lipoprotein localization to outer membrane"/>
    <property type="evidence" value="ECO:0007669"/>
    <property type="project" value="TreeGrafter"/>
</dbReference>
<comment type="subcellular location">
    <subcellularLocation>
        <location evidence="1">Cell membrane</location>
        <topology evidence="1">Multi-pass membrane protein</topology>
    </subcellularLocation>
</comment>
<evidence type="ECO:0000256" key="7">
    <source>
        <dbReference type="SAM" id="Phobius"/>
    </source>
</evidence>
<evidence type="ECO:0000259" key="8">
    <source>
        <dbReference type="Pfam" id="PF02687"/>
    </source>
</evidence>
<evidence type="ECO:0000256" key="1">
    <source>
        <dbReference type="ARBA" id="ARBA00004651"/>
    </source>
</evidence>
<reference evidence="10 11" key="1">
    <citation type="journal article" date="2015" name="Microbiome">
        <title>Genomic resolution of linkages in carbon, nitrogen, and sulfur cycling among widespread estuary sediment bacteria.</title>
        <authorList>
            <person name="Baker B.J."/>
            <person name="Lazar C.S."/>
            <person name="Teske A.P."/>
            <person name="Dick G.J."/>
        </authorList>
    </citation>
    <scope>NUCLEOTIDE SEQUENCE [LARGE SCALE GENOMIC DNA]</scope>
    <source>
        <strain evidence="10">SM1_77</strain>
    </source>
</reference>
<keyword evidence="4 7" id="KW-0812">Transmembrane</keyword>
<dbReference type="PANTHER" id="PTHR30489:SF0">
    <property type="entry name" value="LIPOPROTEIN-RELEASING SYSTEM TRANSMEMBRANE PROTEIN LOLE"/>
    <property type="match status" value="1"/>
</dbReference>
<feature type="transmembrane region" description="Helical" evidence="7">
    <location>
        <begin position="20"/>
        <end position="39"/>
    </location>
</feature>
<evidence type="ECO:0000256" key="5">
    <source>
        <dbReference type="ARBA" id="ARBA00022989"/>
    </source>
</evidence>
<gene>
    <name evidence="10" type="ORF">AMJ74_05375</name>
</gene>
<name>A0A0S8JUH5_UNCW3</name>
<protein>
    <recommendedName>
        <fullName evidence="12">ABC3 transporter permease protein domain-containing protein</fullName>
    </recommendedName>
</protein>
<comment type="caution">
    <text evidence="10">The sequence shown here is derived from an EMBL/GenBank/DDBJ whole genome shotgun (WGS) entry which is preliminary data.</text>
</comment>
<dbReference type="GO" id="GO:0098797">
    <property type="term" value="C:plasma membrane protein complex"/>
    <property type="evidence" value="ECO:0007669"/>
    <property type="project" value="TreeGrafter"/>
</dbReference>
<feature type="transmembrane region" description="Helical" evidence="7">
    <location>
        <begin position="371"/>
        <end position="391"/>
    </location>
</feature>
<dbReference type="EMBL" id="LJVE01000108">
    <property type="protein sequence ID" value="KPL13369.1"/>
    <property type="molecule type" value="Genomic_DNA"/>
</dbReference>
<keyword evidence="5 7" id="KW-1133">Transmembrane helix</keyword>
<feature type="transmembrane region" description="Helical" evidence="7">
    <location>
        <begin position="314"/>
        <end position="343"/>
    </location>
</feature>
<dbReference type="AlphaFoldDB" id="A0A0S8JUH5"/>
<dbReference type="PANTHER" id="PTHR30489">
    <property type="entry name" value="LIPOPROTEIN-RELEASING SYSTEM TRANSMEMBRANE PROTEIN LOLE"/>
    <property type="match status" value="1"/>
</dbReference>
<dbReference type="InterPro" id="IPR003838">
    <property type="entry name" value="ABC3_permease_C"/>
</dbReference>
<sequence length="408" mass="45042">MKLLHIAWRNVFRHTRRTLITAAAISVGLSAMVFMNTMMNGVDKMASRNIIDYETGHLEIFAQGYYREEGAFPLDTIMQDPALVIGKMKDVSGIKAISPRVKFQASISNGIDELPVLGMGIDIAKDAEVFALTNAIVDGAYLQREGDVLIGKDLAGDMDLEVGSFLTIITKDRNGTYNAYDLTVSGIINTGHPLFDRNIAILLIEQAQELLAIGHGVTELSIRASNENRLDDLKKNLVAEVGEDYEVFSWKELNAAIFEVSGFKRAGQFIIALVVVIIAAVGIINTMLMAVMERIPEIGTLKAMGFSNSGIVRMFIYEGGIIGIFGSLLGCLIGFLVSLYFVYVGLDFSEFFGNMDIVYPMKFIIKGELDYLMLLYVFLFGIFVSVFVTLWPVQKATKLQPADALRHV</sequence>
<dbReference type="InterPro" id="IPR025857">
    <property type="entry name" value="MacB_PCD"/>
</dbReference>
<evidence type="ECO:0000256" key="2">
    <source>
        <dbReference type="ARBA" id="ARBA00005236"/>
    </source>
</evidence>
<evidence type="ECO:0008006" key="12">
    <source>
        <dbReference type="Google" id="ProtNLM"/>
    </source>
</evidence>
<organism evidence="10 11">
    <name type="scientific">candidate division WOR_3 bacterium SM1_77</name>
    <dbReference type="NCBI Taxonomy" id="1703778"/>
    <lineage>
        <taxon>Bacteria</taxon>
        <taxon>Bacteria division WOR-3</taxon>
    </lineage>
</organism>
<comment type="similarity">
    <text evidence="2">Belongs to the ABC-4 integral membrane protein family. LolC/E subfamily.</text>
</comment>
<evidence type="ECO:0000313" key="10">
    <source>
        <dbReference type="EMBL" id="KPL13369.1"/>
    </source>
</evidence>
<proteinExistence type="inferred from homology"/>
<feature type="transmembrane region" description="Helical" evidence="7">
    <location>
        <begin position="269"/>
        <end position="293"/>
    </location>
</feature>
<keyword evidence="6 7" id="KW-0472">Membrane</keyword>
<evidence type="ECO:0000256" key="4">
    <source>
        <dbReference type="ARBA" id="ARBA00022692"/>
    </source>
</evidence>
<evidence type="ECO:0000259" key="9">
    <source>
        <dbReference type="Pfam" id="PF12704"/>
    </source>
</evidence>
<feature type="domain" description="ABC3 transporter permease C-terminal" evidence="8">
    <location>
        <begin position="269"/>
        <end position="401"/>
    </location>
</feature>
<feature type="domain" description="MacB-like periplasmic core" evidence="9">
    <location>
        <begin position="18"/>
        <end position="237"/>
    </location>
</feature>
<accession>A0A0S8JUH5</accession>
<keyword evidence="3" id="KW-1003">Cell membrane</keyword>
<dbReference type="Pfam" id="PF02687">
    <property type="entry name" value="FtsX"/>
    <property type="match status" value="1"/>
</dbReference>
<dbReference type="Proteomes" id="UP000050975">
    <property type="component" value="Unassembled WGS sequence"/>
</dbReference>
<evidence type="ECO:0000256" key="6">
    <source>
        <dbReference type="ARBA" id="ARBA00023136"/>
    </source>
</evidence>
<evidence type="ECO:0000313" key="11">
    <source>
        <dbReference type="Proteomes" id="UP000050975"/>
    </source>
</evidence>
<dbReference type="Pfam" id="PF12704">
    <property type="entry name" value="MacB_PCD"/>
    <property type="match status" value="1"/>
</dbReference>
<dbReference type="InterPro" id="IPR051447">
    <property type="entry name" value="Lipoprotein-release_system"/>
</dbReference>
<evidence type="ECO:0000256" key="3">
    <source>
        <dbReference type="ARBA" id="ARBA00022475"/>
    </source>
</evidence>